<dbReference type="AlphaFoldDB" id="A0A933WBP2"/>
<organism evidence="8 9">
    <name type="scientific">Eiseniibacteriota bacterium</name>
    <dbReference type="NCBI Taxonomy" id="2212470"/>
    <lineage>
        <taxon>Bacteria</taxon>
        <taxon>Candidatus Eiseniibacteriota</taxon>
    </lineage>
</organism>
<dbReference type="PANTHER" id="PTHR10629:SF52">
    <property type="entry name" value="DNA (CYTOSINE-5)-METHYLTRANSFERASE 1"/>
    <property type="match status" value="1"/>
</dbReference>
<dbReference type="InterPro" id="IPR018117">
    <property type="entry name" value="C5_DNA_meth_AS"/>
</dbReference>
<dbReference type="GO" id="GO:0044027">
    <property type="term" value="P:negative regulation of gene expression via chromosomal CpG island methylation"/>
    <property type="evidence" value="ECO:0007669"/>
    <property type="project" value="TreeGrafter"/>
</dbReference>
<reference evidence="8" key="1">
    <citation type="submission" date="2020-07" db="EMBL/GenBank/DDBJ databases">
        <title>Huge and variable diversity of episymbiotic CPR bacteria and DPANN archaea in groundwater ecosystems.</title>
        <authorList>
            <person name="He C.Y."/>
            <person name="Keren R."/>
            <person name="Whittaker M."/>
            <person name="Farag I.F."/>
            <person name="Doudna J."/>
            <person name="Cate J.H.D."/>
            <person name="Banfield J.F."/>
        </authorList>
    </citation>
    <scope>NUCLEOTIDE SEQUENCE</scope>
    <source>
        <strain evidence="8">NC_groundwater_1813_Pr3_B-0.1um_71_17</strain>
    </source>
</reference>
<dbReference type="PROSITE" id="PS51679">
    <property type="entry name" value="SAM_MT_C5"/>
    <property type="match status" value="1"/>
</dbReference>
<feature type="active site" evidence="6">
    <location>
        <position position="118"/>
    </location>
</feature>
<dbReference type="GO" id="GO:0032259">
    <property type="term" value="P:methylation"/>
    <property type="evidence" value="ECO:0007669"/>
    <property type="project" value="UniProtKB-KW"/>
</dbReference>
<comment type="caution">
    <text evidence="8">The sequence shown here is derived from an EMBL/GenBank/DDBJ whole genome shotgun (WGS) entry which is preliminary data.</text>
</comment>
<comment type="similarity">
    <text evidence="6">Belongs to the class I-like SAM-binding methyltransferase superfamily. C5-methyltransferase family.</text>
</comment>
<dbReference type="InterPro" id="IPR001525">
    <property type="entry name" value="C5_MeTfrase"/>
</dbReference>
<evidence type="ECO:0000256" key="5">
    <source>
        <dbReference type="ARBA" id="ARBA00022747"/>
    </source>
</evidence>
<protein>
    <recommendedName>
        <fullName evidence="1">DNA (cytosine-5-)-methyltransferase</fullName>
        <ecNumber evidence="1">2.1.1.37</ecNumber>
    </recommendedName>
</protein>
<dbReference type="Gene3D" id="3.40.50.150">
    <property type="entry name" value="Vaccinia Virus protein VP39"/>
    <property type="match status" value="1"/>
</dbReference>
<evidence type="ECO:0000256" key="1">
    <source>
        <dbReference type="ARBA" id="ARBA00011975"/>
    </source>
</evidence>
<sequence length="494" mass="54854">MKRTTRPRLKESLAIKMGAQAAKRPSGKRTRPAMYGALTGVSLFTGGGIGDLALRACGVEVVVASELLSDRAEVYRANYPETHMIVGDIRTTKRDLLKLAQKRLDGRTLDVLFATPPCQGMSRNGRGKLLNGIRSGIKPKFDERNGLALEAVEIALKLDPKLIVFENVPEMEFTLVERSDGSVGGLLETIAERLAPRYSGRWEVVEFADYGVPQRRQRLITIFSRVEPSKQLAQRGASLLPPRTHSSSATIFTKPWITVDDVLSEIPSLDATSKKSAEHPSLPFHRVPVLDQDKYFWVSNTPPGKGAFDNQCANPKCRFDGNPTHSSKHDLHGINRASKETPVRCLRCGELLPRPWVVEGGTHRLMSGFTSAYKRMRGDLPASALTRNLSYACSDQKLHPREHRVLSLHEALLLHTVSDYHFDWRRADQKQVSDKTIREIIGESIPPRGLQRIFAYVLELQGLAHSESRARGARSTSVKRSGGSRMRKAAAGTN</sequence>
<dbReference type="EC" id="2.1.1.37" evidence="1"/>
<dbReference type="InterPro" id="IPR050390">
    <property type="entry name" value="C5-Methyltransferase"/>
</dbReference>
<evidence type="ECO:0000256" key="7">
    <source>
        <dbReference type="SAM" id="MobiDB-lite"/>
    </source>
</evidence>
<keyword evidence="2 6" id="KW-0489">Methyltransferase</keyword>
<evidence type="ECO:0000313" key="8">
    <source>
        <dbReference type="EMBL" id="MBI5170534.1"/>
    </source>
</evidence>
<dbReference type="EMBL" id="JACRIW010000097">
    <property type="protein sequence ID" value="MBI5170534.1"/>
    <property type="molecule type" value="Genomic_DNA"/>
</dbReference>
<dbReference type="GO" id="GO:0003886">
    <property type="term" value="F:DNA (cytosine-5-)-methyltransferase activity"/>
    <property type="evidence" value="ECO:0007669"/>
    <property type="project" value="UniProtKB-EC"/>
</dbReference>
<dbReference type="Pfam" id="PF00145">
    <property type="entry name" value="DNA_methylase"/>
    <property type="match status" value="1"/>
</dbReference>
<dbReference type="GO" id="GO:0003677">
    <property type="term" value="F:DNA binding"/>
    <property type="evidence" value="ECO:0007669"/>
    <property type="project" value="TreeGrafter"/>
</dbReference>
<keyword evidence="5" id="KW-0680">Restriction system</keyword>
<keyword evidence="4 6" id="KW-0949">S-adenosyl-L-methionine</keyword>
<evidence type="ECO:0000256" key="6">
    <source>
        <dbReference type="PROSITE-ProRule" id="PRU01016"/>
    </source>
</evidence>
<dbReference type="InterPro" id="IPR029063">
    <property type="entry name" value="SAM-dependent_MTases_sf"/>
</dbReference>
<dbReference type="SUPFAM" id="SSF53335">
    <property type="entry name" value="S-adenosyl-L-methionine-dependent methyltransferases"/>
    <property type="match status" value="1"/>
</dbReference>
<dbReference type="PROSITE" id="PS00094">
    <property type="entry name" value="C5_MTASE_1"/>
    <property type="match status" value="1"/>
</dbReference>
<evidence type="ECO:0000313" key="9">
    <source>
        <dbReference type="Proteomes" id="UP000696931"/>
    </source>
</evidence>
<dbReference type="Proteomes" id="UP000696931">
    <property type="component" value="Unassembled WGS sequence"/>
</dbReference>
<proteinExistence type="inferred from homology"/>
<dbReference type="Gene3D" id="3.90.120.10">
    <property type="entry name" value="DNA Methylase, subunit A, domain 2"/>
    <property type="match status" value="1"/>
</dbReference>
<evidence type="ECO:0000256" key="2">
    <source>
        <dbReference type="ARBA" id="ARBA00022603"/>
    </source>
</evidence>
<name>A0A933WBP2_UNCEI</name>
<accession>A0A933WBP2</accession>
<feature type="region of interest" description="Disordered" evidence="7">
    <location>
        <begin position="468"/>
        <end position="494"/>
    </location>
</feature>
<keyword evidence="3 6" id="KW-0808">Transferase</keyword>
<dbReference type="GO" id="GO:0009307">
    <property type="term" value="P:DNA restriction-modification system"/>
    <property type="evidence" value="ECO:0007669"/>
    <property type="project" value="UniProtKB-KW"/>
</dbReference>
<dbReference type="PANTHER" id="PTHR10629">
    <property type="entry name" value="CYTOSINE-SPECIFIC METHYLTRANSFERASE"/>
    <property type="match status" value="1"/>
</dbReference>
<gene>
    <name evidence="8" type="ORF">HZA61_13685</name>
</gene>
<evidence type="ECO:0000256" key="4">
    <source>
        <dbReference type="ARBA" id="ARBA00022691"/>
    </source>
</evidence>
<evidence type="ECO:0000256" key="3">
    <source>
        <dbReference type="ARBA" id="ARBA00022679"/>
    </source>
</evidence>